<reference evidence="3 4" key="1">
    <citation type="submission" date="2019-04" db="EMBL/GenBank/DDBJ databases">
        <title>Pedobacter sp. RP-3-22 sp. nov., isolated from Arctic soil.</title>
        <authorList>
            <person name="Dahal R.H."/>
            <person name="Kim D.-U."/>
        </authorList>
    </citation>
    <scope>NUCLEOTIDE SEQUENCE [LARGE SCALE GENOMIC DNA]</scope>
    <source>
        <strain evidence="3 4">RP-3-22</strain>
    </source>
</reference>
<dbReference type="GO" id="GO:0019684">
    <property type="term" value="P:photosynthesis, light reaction"/>
    <property type="evidence" value="ECO:0007669"/>
    <property type="project" value="InterPro"/>
</dbReference>
<gene>
    <name evidence="3" type="ORF">FA048_06625</name>
</gene>
<dbReference type="Gene3D" id="3.90.50.10">
    <property type="entry name" value="Photosynthetic Reaction Center, subunit H, domain 2"/>
    <property type="match status" value="1"/>
</dbReference>
<feature type="compositionally biased region" description="Polar residues" evidence="1">
    <location>
        <begin position="181"/>
        <end position="194"/>
    </location>
</feature>
<organism evidence="3 4">
    <name type="scientific">Pedobacter polaris</name>
    <dbReference type="NCBI Taxonomy" id="2571273"/>
    <lineage>
        <taxon>Bacteria</taxon>
        <taxon>Pseudomonadati</taxon>
        <taxon>Bacteroidota</taxon>
        <taxon>Sphingobacteriia</taxon>
        <taxon>Sphingobacteriales</taxon>
        <taxon>Sphingobacteriaceae</taxon>
        <taxon>Pedobacter</taxon>
    </lineage>
</organism>
<evidence type="ECO:0000313" key="4">
    <source>
        <dbReference type="Proteomes" id="UP000309488"/>
    </source>
</evidence>
<dbReference type="OrthoDB" id="1422173at2"/>
<dbReference type="SUPFAM" id="SSF50346">
    <property type="entry name" value="PRC-barrel domain"/>
    <property type="match status" value="1"/>
</dbReference>
<dbReference type="Proteomes" id="UP000309488">
    <property type="component" value="Unassembled WGS sequence"/>
</dbReference>
<proteinExistence type="predicted"/>
<dbReference type="InterPro" id="IPR014747">
    <property type="entry name" value="Bac_photo_RC_H_C"/>
</dbReference>
<accession>A0A4U1CQE2</accession>
<feature type="region of interest" description="Disordered" evidence="1">
    <location>
        <begin position="160"/>
        <end position="194"/>
    </location>
</feature>
<sequence length="194" mass="21957">MENNTYSYLQSLQQSDIPNPKQDVIGWEVKNEAGAFLGKVTDLLYDTQAMTVRYLVIDLTANGMNLEDKKVMIPVGIASLHPNDDEIILPNLHIDQFTALPAYNKDEIGSNTEQYIRNVIGSPAALRLEETIAEFDQQQFYAHHHFDDSKFYKRNKTEETIGESGMRIPPNEGNKIDEKPNQNNGHLDGNHSPN</sequence>
<comment type="caution">
    <text evidence="3">The sequence shown here is derived from an EMBL/GenBank/DDBJ whole genome shotgun (WGS) entry which is preliminary data.</text>
</comment>
<feature type="domain" description="PRC-barrel" evidence="2">
    <location>
        <begin position="23"/>
        <end position="91"/>
    </location>
</feature>
<dbReference type="InterPro" id="IPR011033">
    <property type="entry name" value="PRC_barrel-like_sf"/>
</dbReference>
<protein>
    <submittedName>
        <fullName evidence="3">PRC-barrel domain containing protein</fullName>
    </submittedName>
</protein>
<evidence type="ECO:0000259" key="2">
    <source>
        <dbReference type="Pfam" id="PF05239"/>
    </source>
</evidence>
<evidence type="ECO:0000256" key="1">
    <source>
        <dbReference type="SAM" id="MobiDB-lite"/>
    </source>
</evidence>
<dbReference type="EMBL" id="SWBR01000002">
    <property type="protein sequence ID" value="TKC09884.1"/>
    <property type="molecule type" value="Genomic_DNA"/>
</dbReference>
<name>A0A4U1CQE2_9SPHI</name>
<keyword evidence="4" id="KW-1185">Reference proteome</keyword>
<dbReference type="RefSeq" id="WP_136839462.1">
    <property type="nucleotide sequence ID" value="NZ_SWBR01000002.1"/>
</dbReference>
<evidence type="ECO:0000313" key="3">
    <source>
        <dbReference type="EMBL" id="TKC09884.1"/>
    </source>
</evidence>
<dbReference type="Pfam" id="PF05239">
    <property type="entry name" value="PRC"/>
    <property type="match status" value="1"/>
</dbReference>
<dbReference type="GO" id="GO:0030077">
    <property type="term" value="C:plasma membrane light-harvesting complex"/>
    <property type="evidence" value="ECO:0007669"/>
    <property type="project" value="InterPro"/>
</dbReference>
<dbReference type="AlphaFoldDB" id="A0A4U1CQE2"/>
<dbReference type="InterPro" id="IPR027275">
    <property type="entry name" value="PRC-brl_dom"/>
</dbReference>